<dbReference type="OrthoDB" id="6138780at2759"/>
<evidence type="ECO:0000259" key="1">
    <source>
        <dbReference type="PROSITE" id="PS50835"/>
    </source>
</evidence>
<dbReference type="InterPro" id="IPR036179">
    <property type="entry name" value="Ig-like_dom_sf"/>
</dbReference>
<evidence type="ECO:0000313" key="2">
    <source>
        <dbReference type="EMBL" id="RCN50986.1"/>
    </source>
</evidence>
<sequence>MNAIAVMLFMAVYVDSSPEHLQESVKLLNAELDKAELTRPAELRFANVEMDDRTIRAGSSFELKCEVYALPPPVFTWTLNGKRIVGTEDANLFEKLTNIGKPTLQNGVVTSRIRIPCAEKKHRGKYRCIATNGHHTVEASAKISVVGGGLCDAVELDPPQIIQFTDSRFEIQDNAVQLMCRVAQPNTAIAWYFMKDDEVRVPLIDNSDFEVLPNGDLIVKRCDFETRVGTYLCVASNDAGEDRAEAWLYCNSRETSNSVRFGILLFVDEATKHSSVCFFRALRKANVEQPTSRPSAT</sequence>
<dbReference type="PROSITE" id="PS50835">
    <property type="entry name" value="IG_LIKE"/>
    <property type="match status" value="2"/>
</dbReference>
<keyword evidence="3" id="KW-1185">Reference proteome</keyword>
<feature type="domain" description="Ig-like" evidence="1">
    <location>
        <begin position="40"/>
        <end position="144"/>
    </location>
</feature>
<dbReference type="GO" id="GO:0004672">
    <property type="term" value="F:protein kinase activity"/>
    <property type="evidence" value="ECO:0007669"/>
    <property type="project" value="TreeGrafter"/>
</dbReference>
<comment type="caution">
    <text evidence="2">The sequence shown here is derived from an EMBL/GenBank/DDBJ whole genome shotgun (WGS) entry which is preliminary data.</text>
</comment>
<dbReference type="SMART" id="SM00408">
    <property type="entry name" value="IGc2"/>
    <property type="match status" value="2"/>
</dbReference>
<dbReference type="Pfam" id="PF13927">
    <property type="entry name" value="Ig_3"/>
    <property type="match status" value="1"/>
</dbReference>
<evidence type="ECO:0000313" key="3">
    <source>
        <dbReference type="Proteomes" id="UP000252519"/>
    </source>
</evidence>
<dbReference type="InterPro" id="IPR013783">
    <property type="entry name" value="Ig-like_fold"/>
</dbReference>
<gene>
    <name evidence="2" type="ORF">ANCCAN_02773</name>
</gene>
<dbReference type="EMBL" id="JOJR01000017">
    <property type="protein sequence ID" value="RCN50986.1"/>
    <property type="molecule type" value="Genomic_DNA"/>
</dbReference>
<dbReference type="InterPro" id="IPR003598">
    <property type="entry name" value="Ig_sub2"/>
</dbReference>
<dbReference type="PANTHER" id="PTHR47633:SF12">
    <property type="entry name" value="IG-LIKE DOMAIN-CONTAINING PROTEIN"/>
    <property type="match status" value="1"/>
</dbReference>
<dbReference type="PANTHER" id="PTHR47633">
    <property type="entry name" value="IMMUNOGLOBULIN"/>
    <property type="match status" value="1"/>
</dbReference>
<feature type="domain" description="Ig-like" evidence="1">
    <location>
        <begin position="159"/>
        <end position="249"/>
    </location>
</feature>
<dbReference type="InterPro" id="IPR003599">
    <property type="entry name" value="Ig_sub"/>
</dbReference>
<reference evidence="2 3" key="1">
    <citation type="submission" date="2014-10" db="EMBL/GenBank/DDBJ databases">
        <title>Draft genome of the hookworm Ancylostoma caninum.</title>
        <authorList>
            <person name="Mitreva M."/>
        </authorList>
    </citation>
    <scope>NUCLEOTIDE SEQUENCE [LARGE SCALE GENOMIC DNA]</scope>
    <source>
        <strain evidence="2 3">Baltimore</strain>
    </source>
</reference>
<protein>
    <submittedName>
        <fullName evidence="2">Immunoglobulin I-set domain protein</fullName>
    </submittedName>
</protein>
<dbReference type="InterPro" id="IPR007110">
    <property type="entry name" value="Ig-like_dom"/>
</dbReference>
<proteinExistence type="predicted"/>
<accession>A0A368H331</accession>
<dbReference type="SUPFAM" id="SSF48726">
    <property type="entry name" value="Immunoglobulin"/>
    <property type="match status" value="2"/>
</dbReference>
<dbReference type="FunFam" id="2.60.40.10:FF:002402">
    <property type="entry name" value="Zwei Ig domain protein zig-4"/>
    <property type="match status" value="1"/>
</dbReference>
<dbReference type="Gene3D" id="2.60.40.10">
    <property type="entry name" value="Immunoglobulins"/>
    <property type="match status" value="2"/>
</dbReference>
<dbReference type="SMART" id="SM00409">
    <property type="entry name" value="IG"/>
    <property type="match status" value="2"/>
</dbReference>
<dbReference type="STRING" id="29170.A0A368H331"/>
<dbReference type="AlphaFoldDB" id="A0A368H331"/>
<name>A0A368H331_ANCCA</name>
<organism evidence="2 3">
    <name type="scientific">Ancylostoma caninum</name>
    <name type="common">Dog hookworm</name>
    <dbReference type="NCBI Taxonomy" id="29170"/>
    <lineage>
        <taxon>Eukaryota</taxon>
        <taxon>Metazoa</taxon>
        <taxon>Ecdysozoa</taxon>
        <taxon>Nematoda</taxon>
        <taxon>Chromadorea</taxon>
        <taxon>Rhabditida</taxon>
        <taxon>Rhabditina</taxon>
        <taxon>Rhabditomorpha</taxon>
        <taxon>Strongyloidea</taxon>
        <taxon>Ancylostomatidae</taxon>
        <taxon>Ancylostomatinae</taxon>
        <taxon>Ancylostoma</taxon>
    </lineage>
</organism>
<dbReference type="Proteomes" id="UP000252519">
    <property type="component" value="Unassembled WGS sequence"/>
</dbReference>